<evidence type="ECO:0000256" key="6">
    <source>
        <dbReference type="SAM" id="Phobius"/>
    </source>
</evidence>
<feature type="transmembrane region" description="Helical" evidence="6">
    <location>
        <begin position="16"/>
        <end position="38"/>
    </location>
</feature>
<dbReference type="EMBL" id="MFAG01000039">
    <property type="protein sequence ID" value="OGD71176.1"/>
    <property type="molecule type" value="Genomic_DNA"/>
</dbReference>
<evidence type="ECO:0000256" key="3">
    <source>
        <dbReference type="ARBA" id="ARBA00022692"/>
    </source>
</evidence>
<dbReference type="InterPro" id="IPR000983">
    <property type="entry name" value="Bac_GSPG_pilin"/>
</dbReference>
<dbReference type="PANTHER" id="PTHR30093:SF44">
    <property type="entry name" value="TYPE II SECRETION SYSTEM CORE PROTEIN G"/>
    <property type="match status" value="1"/>
</dbReference>
<dbReference type="Pfam" id="PF07963">
    <property type="entry name" value="N_methyl"/>
    <property type="match status" value="1"/>
</dbReference>
<comment type="caution">
    <text evidence="7">The sequence shown here is derived from an EMBL/GenBank/DDBJ whole genome shotgun (WGS) entry which is preliminary data.</text>
</comment>
<evidence type="ECO:0000256" key="1">
    <source>
        <dbReference type="ARBA" id="ARBA00004167"/>
    </source>
</evidence>
<keyword evidence="3 6" id="KW-0812">Transmembrane</keyword>
<dbReference type="InterPro" id="IPR045584">
    <property type="entry name" value="Pilin-like"/>
</dbReference>
<comment type="subcellular location">
    <subcellularLocation>
        <location evidence="1">Membrane</location>
        <topology evidence="1">Single-pass membrane protein</topology>
    </subcellularLocation>
</comment>
<dbReference type="GO" id="GO:0016020">
    <property type="term" value="C:membrane"/>
    <property type="evidence" value="ECO:0007669"/>
    <property type="project" value="UniProtKB-SubCell"/>
</dbReference>
<dbReference type="SUPFAM" id="SSF54523">
    <property type="entry name" value="Pili subunits"/>
    <property type="match status" value="1"/>
</dbReference>
<dbReference type="PROSITE" id="PS00409">
    <property type="entry name" value="PROKAR_NTER_METHYL"/>
    <property type="match status" value="1"/>
</dbReference>
<sequence length="155" mass="17199">MKNKATPKAMHFDGQGFTLIELVVVIAIIATLTGLAAFNFGQARSRARDVQRKSELRQIQNALELYKNDQFPQSYPDNAIGLSAALVSAYMERLPVDPKEKVEDGTWFDYGYNRTSQLTYALQTCLENTSDPDKLTPVVTCGAGNAGYIYQLTQP</sequence>
<proteinExistence type="predicted"/>
<gene>
    <name evidence="7" type="ORF">A2703_02315</name>
</gene>
<evidence type="ECO:0008006" key="9">
    <source>
        <dbReference type="Google" id="ProtNLM"/>
    </source>
</evidence>
<dbReference type="GO" id="GO:0015628">
    <property type="term" value="P:protein secretion by the type II secretion system"/>
    <property type="evidence" value="ECO:0007669"/>
    <property type="project" value="InterPro"/>
</dbReference>
<evidence type="ECO:0000256" key="4">
    <source>
        <dbReference type="ARBA" id="ARBA00022989"/>
    </source>
</evidence>
<dbReference type="PANTHER" id="PTHR30093">
    <property type="entry name" value="GENERAL SECRETION PATHWAY PROTEIN G"/>
    <property type="match status" value="1"/>
</dbReference>
<dbReference type="Proteomes" id="UP000177979">
    <property type="component" value="Unassembled WGS sequence"/>
</dbReference>
<dbReference type="PRINTS" id="PR00813">
    <property type="entry name" value="BCTERIALGSPG"/>
</dbReference>
<dbReference type="InterPro" id="IPR012902">
    <property type="entry name" value="N_methyl_site"/>
</dbReference>
<protein>
    <recommendedName>
        <fullName evidence="9">Type II secretion system protein GspG C-terminal domain-containing protein</fullName>
    </recommendedName>
</protein>
<reference evidence="7 8" key="1">
    <citation type="journal article" date="2016" name="Nat. Commun.">
        <title>Thousands of microbial genomes shed light on interconnected biogeochemical processes in an aquifer system.</title>
        <authorList>
            <person name="Anantharaman K."/>
            <person name="Brown C.T."/>
            <person name="Hug L.A."/>
            <person name="Sharon I."/>
            <person name="Castelle C.J."/>
            <person name="Probst A.J."/>
            <person name="Thomas B.C."/>
            <person name="Singh A."/>
            <person name="Wilkins M.J."/>
            <person name="Karaoz U."/>
            <person name="Brodie E.L."/>
            <person name="Williams K.H."/>
            <person name="Hubbard S.S."/>
            <person name="Banfield J.F."/>
        </authorList>
    </citation>
    <scope>NUCLEOTIDE SEQUENCE [LARGE SCALE GENOMIC DNA]</scope>
</reference>
<evidence type="ECO:0000256" key="5">
    <source>
        <dbReference type="ARBA" id="ARBA00023136"/>
    </source>
</evidence>
<dbReference type="Gene3D" id="3.30.700.10">
    <property type="entry name" value="Glycoprotein, Type 4 Pilin"/>
    <property type="match status" value="1"/>
</dbReference>
<dbReference type="STRING" id="1817722.A2703_02315"/>
<dbReference type="AlphaFoldDB" id="A0A1F5EV76"/>
<keyword evidence="5 6" id="KW-0472">Membrane</keyword>
<accession>A0A1F5EV76</accession>
<evidence type="ECO:0000256" key="2">
    <source>
        <dbReference type="ARBA" id="ARBA00022481"/>
    </source>
</evidence>
<name>A0A1F5EV76_9BACT</name>
<organism evidence="7 8">
    <name type="scientific">Candidatus Collierbacteria bacterium RIFCSPHIGHO2_01_FULL_50_25</name>
    <dbReference type="NCBI Taxonomy" id="1817722"/>
    <lineage>
        <taxon>Bacteria</taxon>
        <taxon>Candidatus Collieribacteriota</taxon>
    </lineage>
</organism>
<dbReference type="NCBIfam" id="TIGR02532">
    <property type="entry name" value="IV_pilin_GFxxxE"/>
    <property type="match status" value="1"/>
</dbReference>
<keyword evidence="4 6" id="KW-1133">Transmembrane helix</keyword>
<keyword evidence="2" id="KW-0488">Methylation</keyword>
<evidence type="ECO:0000313" key="8">
    <source>
        <dbReference type="Proteomes" id="UP000177979"/>
    </source>
</evidence>
<evidence type="ECO:0000313" key="7">
    <source>
        <dbReference type="EMBL" id="OGD71176.1"/>
    </source>
</evidence>
<dbReference type="GO" id="GO:0015627">
    <property type="term" value="C:type II protein secretion system complex"/>
    <property type="evidence" value="ECO:0007669"/>
    <property type="project" value="InterPro"/>
</dbReference>